<reference evidence="1" key="1">
    <citation type="submission" date="2020-06" db="EMBL/GenBank/DDBJ databases">
        <title>WGS assembly of Ceratodon purpureus strain R40.</title>
        <authorList>
            <person name="Carey S.B."/>
            <person name="Jenkins J."/>
            <person name="Shu S."/>
            <person name="Lovell J.T."/>
            <person name="Sreedasyam A."/>
            <person name="Maumus F."/>
            <person name="Tiley G.P."/>
            <person name="Fernandez-Pozo N."/>
            <person name="Barry K."/>
            <person name="Chen C."/>
            <person name="Wang M."/>
            <person name="Lipzen A."/>
            <person name="Daum C."/>
            <person name="Saski C.A."/>
            <person name="Payton A.C."/>
            <person name="Mcbreen J.C."/>
            <person name="Conrad R.E."/>
            <person name="Kollar L.M."/>
            <person name="Olsson S."/>
            <person name="Huttunen S."/>
            <person name="Landis J.B."/>
            <person name="Wickett N.J."/>
            <person name="Johnson M.G."/>
            <person name="Rensing S.A."/>
            <person name="Grimwood J."/>
            <person name="Schmutz J."/>
            <person name="Mcdaniel S.F."/>
        </authorList>
    </citation>
    <scope>NUCLEOTIDE SEQUENCE</scope>
    <source>
        <strain evidence="1">R40</strain>
    </source>
</reference>
<name>A0A8T0HSP0_CERPU</name>
<organism evidence="1 2">
    <name type="scientific">Ceratodon purpureus</name>
    <name type="common">Fire moss</name>
    <name type="synonym">Dicranum purpureum</name>
    <dbReference type="NCBI Taxonomy" id="3225"/>
    <lineage>
        <taxon>Eukaryota</taxon>
        <taxon>Viridiplantae</taxon>
        <taxon>Streptophyta</taxon>
        <taxon>Embryophyta</taxon>
        <taxon>Bryophyta</taxon>
        <taxon>Bryophytina</taxon>
        <taxon>Bryopsida</taxon>
        <taxon>Dicranidae</taxon>
        <taxon>Pseudoditrichales</taxon>
        <taxon>Ditrichaceae</taxon>
        <taxon>Ceratodon</taxon>
    </lineage>
</organism>
<dbReference type="AlphaFoldDB" id="A0A8T0HSP0"/>
<dbReference type="Proteomes" id="UP000822688">
    <property type="component" value="Chromosome V"/>
</dbReference>
<evidence type="ECO:0000313" key="1">
    <source>
        <dbReference type="EMBL" id="KAG0573992.1"/>
    </source>
</evidence>
<dbReference type="EMBL" id="CM026426">
    <property type="protein sequence ID" value="KAG0573992.1"/>
    <property type="molecule type" value="Genomic_DNA"/>
</dbReference>
<gene>
    <name evidence="1" type="ORF">KC19_VG226800</name>
</gene>
<evidence type="ECO:0000313" key="2">
    <source>
        <dbReference type="Proteomes" id="UP000822688"/>
    </source>
</evidence>
<comment type="caution">
    <text evidence="1">The sequence shown here is derived from an EMBL/GenBank/DDBJ whole genome shotgun (WGS) entry which is preliminary data.</text>
</comment>
<accession>A0A8T0HSP0</accession>
<protein>
    <submittedName>
        <fullName evidence="1">Uncharacterized protein</fullName>
    </submittedName>
</protein>
<proteinExistence type="predicted"/>
<keyword evidence="2" id="KW-1185">Reference proteome</keyword>
<sequence>MTQSNICLVSLPQIAIVSHLFWRRRHPQLRETGAPMVTTRRMSLEERTVAAALVEPPEDRSFGPPMVSARRMSSQRRIVAAAAAEHPKIVAGSIRWFTEEQGLNGYGFIPRTNLGDEHCSREEYVQFWGKRTTTTAAVTRGECHRGWFIVSGTCTSVVFSDPSEHQTQSLTTLGVACWRRRRDIQSIARHTPGR</sequence>